<dbReference type="Pfam" id="PF02190">
    <property type="entry name" value="LON_substr_bdg"/>
    <property type="match status" value="1"/>
</dbReference>
<evidence type="ECO:0000259" key="1">
    <source>
        <dbReference type="PROSITE" id="PS51787"/>
    </source>
</evidence>
<dbReference type="PANTHER" id="PTHR46732">
    <property type="entry name" value="ATP-DEPENDENT PROTEASE LA (LON) DOMAIN PROTEIN"/>
    <property type="match status" value="1"/>
</dbReference>
<protein>
    <submittedName>
        <fullName evidence="2">Lon protease 2</fullName>
        <ecNumber evidence="2">3.4.21.53</ecNumber>
    </submittedName>
</protein>
<sequence>MISSADLPDTLPIFPLPGALLLPRGRLPLHVFEPRYLAMVDDVLKTPQRLLGMIQPIGEECGEDTRLHSIGCAGRITSFTETDDGRYMITLTGVSRFRLGQVESGFMPYLKAQMGWDSFNRDLGKAEHDTALNRETFLALLTRYFNLQELQTDWESLEEAEDELLINALSMLCPFAAEDKQALLEAPSLPTRRETLVTLMEFALRKGAGEEKVQ</sequence>
<dbReference type="PROSITE" id="PS51787">
    <property type="entry name" value="LON_N"/>
    <property type="match status" value="1"/>
</dbReference>
<dbReference type="InterPro" id="IPR003111">
    <property type="entry name" value="Lon_prtase_N"/>
</dbReference>
<dbReference type="InterPro" id="IPR046336">
    <property type="entry name" value="Lon_prtase_N_sf"/>
</dbReference>
<proteinExistence type="predicted"/>
<accession>A0A2R8ASN7</accession>
<feature type="domain" description="Lon N-terminal" evidence="1">
    <location>
        <begin position="11"/>
        <end position="204"/>
    </location>
</feature>
<dbReference type="SUPFAM" id="SSF88697">
    <property type="entry name" value="PUA domain-like"/>
    <property type="match status" value="1"/>
</dbReference>
<dbReference type="EMBL" id="OMOI01000002">
    <property type="protein sequence ID" value="SPF78904.1"/>
    <property type="molecule type" value="Genomic_DNA"/>
</dbReference>
<gene>
    <name evidence="2" type="primary">lon2</name>
    <name evidence="2" type="ORF">ALP8811_02837</name>
</gene>
<evidence type="ECO:0000313" key="3">
    <source>
        <dbReference type="Proteomes" id="UP000244911"/>
    </source>
</evidence>
<organism evidence="2 3">
    <name type="scientific">Aliiroseovarius pelagivivens</name>
    <dbReference type="NCBI Taxonomy" id="1639690"/>
    <lineage>
        <taxon>Bacteria</taxon>
        <taxon>Pseudomonadati</taxon>
        <taxon>Pseudomonadota</taxon>
        <taxon>Alphaproteobacteria</taxon>
        <taxon>Rhodobacterales</taxon>
        <taxon>Paracoccaceae</taxon>
        <taxon>Aliiroseovarius</taxon>
    </lineage>
</organism>
<keyword evidence="2" id="KW-0378">Hydrolase</keyword>
<keyword evidence="2" id="KW-0645">Protease</keyword>
<dbReference type="SMART" id="SM00464">
    <property type="entry name" value="LON"/>
    <property type="match status" value="1"/>
</dbReference>
<keyword evidence="3" id="KW-1185">Reference proteome</keyword>
<evidence type="ECO:0000313" key="2">
    <source>
        <dbReference type="EMBL" id="SPF78904.1"/>
    </source>
</evidence>
<reference evidence="2 3" key="1">
    <citation type="submission" date="2018-03" db="EMBL/GenBank/DDBJ databases">
        <authorList>
            <person name="Keele B.F."/>
        </authorList>
    </citation>
    <scope>NUCLEOTIDE SEQUENCE [LARGE SCALE GENOMIC DNA]</scope>
    <source>
        <strain evidence="2 3">CECT 8811</strain>
    </source>
</reference>
<dbReference type="RefSeq" id="WP_108857883.1">
    <property type="nucleotide sequence ID" value="NZ_OMOI01000002.1"/>
</dbReference>
<dbReference type="OrthoDB" id="9806457at2"/>
<dbReference type="GO" id="GO:0004252">
    <property type="term" value="F:serine-type endopeptidase activity"/>
    <property type="evidence" value="ECO:0007669"/>
    <property type="project" value="UniProtKB-EC"/>
</dbReference>
<dbReference type="Proteomes" id="UP000244911">
    <property type="component" value="Unassembled WGS sequence"/>
</dbReference>
<dbReference type="Gene3D" id="2.30.130.40">
    <property type="entry name" value="LON domain-like"/>
    <property type="match status" value="1"/>
</dbReference>
<name>A0A2R8ASN7_9RHOB</name>
<dbReference type="AlphaFoldDB" id="A0A2R8ASN7"/>
<dbReference type="EC" id="3.4.21.53" evidence="2"/>
<dbReference type="PANTHER" id="PTHR46732:SF8">
    <property type="entry name" value="ATP-DEPENDENT PROTEASE LA (LON) DOMAIN PROTEIN"/>
    <property type="match status" value="1"/>
</dbReference>
<dbReference type="InterPro" id="IPR015947">
    <property type="entry name" value="PUA-like_sf"/>
</dbReference>
<dbReference type="GO" id="GO:0006508">
    <property type="term" value="P:proteolysis"/>
    <property type="evidence" value="ECO:0007669"/>
    <property type="project" value="UniProtKB-KW"/>
</dbReference>